<feature type="compositionally biased region" description="Low complexity" evidence="5">
    <location>
        <begin position="201"/>
        <end position="223"/>
    </location>
</feature>
<reference evidence="8 9" key="1">
    <citation type="submission" date="2016-11" db="EMBL/GenBank/DDBJ databases">
        <authorList>
            <person name="Jaros S."/>
            <person name="Januszkiewicz K."/>
            <person name="Wedrychowicz H."/>
        </authorList>
    </citation>
    <scope>NUCLEOTIDE SEQUENCE [LARGE SCALE GENOMIC DNA]</scope>
    <source>
        <strain evidence="8 9">GAS95</strain>
    </source>
</reference>
<dbReference type="InterPro" id="IPR006189">
    <property type="entry name" value="CHASE_dom"/>
</dbReference>
<keyword evidence="3 6" id="KW-1133">Transmembrane helix</keyword>
<evidence type="ECO:0000313" key="8">
    <source>
        <dbReference type="EMBL" id="SIO59478.1"/>
    </source>
</evidence>
<dbReference type="Gene3D" id="3.30.450.350">
    <property type="entry name" value="CHASE domain"/>
    <property type="match status" value="1"/>
</dbReference>
<gene>
    <name evidence="8" type="ORF">SAMN05444165_4533</name>
</gene>
<evidence type="ECO:0000256" key="3">
    <source>
        <dbReference type="ARBA" id="ARBA00022989"/>
    </source>
</evidence>
<dbReference type="GO" id="GO:0007165">
    <property type="term" value="P:signal transduction"/>
    <property type="evidence" value="ECO:0007669"/>
    <property type="project" value="UniProtKB-ARBA"/>
</dbReference>
<evidence type="ECO:0000256" key="4">
    <source>
        <dbReference type="ARBA" id="ARBA00023136"/>
    </source>
</evidence>
<dbReference type="Proteomes" id="UP000185151">
    <property type="component" value="Unassembled WGS sequence"/>
</dbReference>
<comment type="subcellular location">
    <subcellularLocation>
        <location evidence="1">Membrane</location>
    </subcellularLocation>
</comment>
<keyword evidence="2 6" id="KW-0812">Transmembrane</keyword>
<keyword evidence="9" id="KW-1185">Reference proteome</keyword>
<organism evidence="8 9">
    <name type="scientific">Paraburkholderia phenazinium</name>
    <dbReference type="NCBI Taxonomy" id="60549"/>
    <lineage>
        <taxon>Bacteria</taxon>
        <taxon>Pseudomonadati</taxon>
        <taxon>Pseudomonadota</taxon>
        <taxon>Betaproteobacteria</taxon>
        <taxon>Burkholderiales</taxon>
        <taxon>Burkholderiaceae</taxon>
        <taxon>Paraburkholderia</taxon>
    </lineage>
</organism>
<dbReference type="PROSITE" id="PS50839">
    <property type="entry name" value="CHASE"/>
    <property type="match status" value="1"/>
</dbReference>
<evidence type="ECO:0000256" key="6">
    <source>
        <dbReference type="SAM" id="Phobius"/>
    </source>
</evidence>
<name>A0A1N6KSF4_9BURK</name>
<evidence type="ECO:0000256" key="2">
    <source>
        <dbReference type="ARBA" id="ARBA00022692"/>
    </source>
</evidence>
<keyword evidence="4 6" id="KW-0472">Membrane</keyword>
<feature type="domain" description="CHASE" evidence="7">
    <location>
        <begin position="132"/>
        <end position="253"/>
    </location>
</feature>
<accession>A0A1N6KSF4</accession>
<dbReference type="GO" id="GO:0003824">
    <property type="term" value="F:catalytic activity"/>
    <property type="evidence" value="ECO:0007669"/>
    <property type="project" value="UniProtKB-ARBA"/>
</dbReference>
<proteinExistence type="predicted"/>
<dbReference type="GO" id="GO:0016020">
    <property type="term" value="C:membrane"/>
    <property type="evidence" value="ECO:0007669"/>
    <property type="project" value="UniProtKB-SubCell"/>
</dbReference>
<dbReference type="RefSeq" id="WP_074299346.1">
    <property type="nucleotide sequence ID" value="NZ_FSRU01000002.1"/>
</dbReference>
<evidence type="ECO:0000259" key="7">
    <source>
        <dbReference type="PROSITE" id="PS50839"/>
    </source>
</evidence>
<sequence>MSTLRMRIITLIRQPAFAAAGTFVVILATALGTWWLVREQSLQTARSQFEQRTAHITSDLQQELATCEYVLRSASGVFVVSPTVTPEAWRQYVTRLDMDDTLSIVRALGYAELGPGATAPGGAAIATGQQAQPFAPVTLMTPVRAGAPAAGYDLGRDPTRRAALMRALDTGELTLDARAAQASTMQQLAHPHFELYLPVYGGPSDSPSRSPSGGPSPADSTTPASATLDDAPTRVAGVLVAVVDPRRLFERGMAHQWGVDLQVFAGAPSTSLYTSEAASDAAFDSSPVVRRAETLRFGGEPLTLVYTTSERYMAAGNDYAAMTVLLAGLVSATLLAGVAWLLARTQGRSP</sequence>
<dbReference type="Pfam" id="PF03924">
    <property type="entry name" value="CHASE"/>
    <property type="match status" value="1"/>
</dbReference>
<dbReference type="EMBL" id="FSRU01000002">
    <property type="protein sequence ID" value="SIO59478.1"/>
    <property type="molecule type" value="Genomic_DNA"/>
</dbReference>
<evidence type="ECO:0000256" key="1">
    <source>
        <dbReference type="ARBA" id="ARBA00004370"/>
    </source>
</evidence>
<dbReference type="OrthoDB" id="9813412at2"/>
<feature type="region of interest" description="Disordered" evidence="5">
    <location>
        <begin position="199"/>
        <end position="229"/>
    </location>
</feature>
<dbReference type="AlphaFoldDB" id="A0A1N6KSF4"/>
<protein>
    <submittedName>
        <fullName evidence="8">Sensor domain CHASE1-containing protein</fullName>
    </submittedName>
</protein>
<evidence type="ECO:0000256" key="5">
    <source>
        <dbReference type="SAM" id="MobiDB-lite"/>
    </source>
</evidence>
<dbReference type="InterPro" id="IPR042240">
    <property type="entry name" value="CHASE_sf"/>
</dbReference>
<evidence type="ECO:0000313" key="9">
    <source>
        <dbReference type="Proteomes" id="UP000185151"/>
    </source>
</evidence>
<dbReference type="SMART" id="SM01079">
    <property type="entry name" value="CHASE"/>
    <property type="match status" value="1"/>
</dbReference>
<feature type="transmembrane region" description="Helical" evidence="6">
    <location>
        <begin position="319"/>
        <end position="343"/>
    </location>
</feature>